<dbReference type="CDD" id="cd06259">
    <property type="entry name" value="YdcF-like"/>
    <property type="match status" value="1"/>
</dbReference>
<dbReference type="InterPro" id="IPR003848">
    <property type="entry name" value="DUF218"/>
</dbReference>
<dbReference type="Proteomes" id="UP000182448">
    <property type="component" value="Unassembled WGS sequence"/>
</dbReference>
<dbReference type="OrthoDB" id="9782395at2"/>
<evidence type="ECO:0000259" key="2">
    <source>
        <dbReference type="Pfam" id="PF02698"/>
    </source>
</evidence>
<evidence type="ECO:0000313" key="6">
    <source>
        <dbReference type="Proteomes" id="UP000585749"/>
    </source>
</evidence>
<keyword evidence="5" id="KW-1185">Reference proteome</keyword>
<dbReference type="EMBL" id="JAAXPM010000013">
    <property type="protein sequence ID" value="NKY67516.1"/>
    <property type="molecule type" value="Genomic_DNA"/>
</dbReference>
<feature type="transmembrane region" description="Helical" evidence="1">
    <location>
        <begin position="28"/>
        <end position="49"/>
    </location>
</feature>
<feature type="domain" description="DUF218" evidence="2">
    <location>
        <begin position="166"/>
        <end position="312"/>
    </location>
</feature>
<keyword evidence="1" id="KW-1133">Transmembrane helix</keyword>
<evidence type="ECO:0000313" key="5">
    <source>
        <dbReference type="Proteomes" id="UP000182448"/>
    </source>
</evidence>
<dbReference type="PANTHER" id="PTHR30336:SF18">
    <property type="entry name" value="MEMBRANE PROTEIN"/>
    <property type="match status" value="1"/>
</dbReference>
<feature type="transmembrane region" description="Helical" evidence="1">
    <location>
        <begin position="6"/>
        <end position="21"/>
    </location>
</feature>
<feature type="transmembrane region" description="Helical" evidence="1">
    <location>
        <begin position="125"/>
        <end position="152"/>
    </location>
</feature>
<organism evidence="3 6">
    <name type="scientific">Weissella hellenica</name>
    <dbReference type="NCBI Taxonomy" id="46256"/>
    <lineage>
        <taxon>Bacteria</taxon>
        <taxon>Bacillati</taxon>
        <taxon>Bacillota</taxon>
        <taxon>Bacilli</taxon>
        <taxon>Lactobacillales</taxon>
        <taxon>Lactobacillaceae</taxon>
        <taxon>Weissella</taxon>
    </lineage>
</organism>
<dbReference type="Proteomes" id="UP000585749">
    <property type="component" value="Unassembled WGS sequence"/>
</dbReference>
<name>A0A4Y4G2M6_WEIHE</name>
<evidence type="ECO:0000313" key="3">
    <source>
        <dbReference type="EMBL" id="NKY67516.1"/>
    </source>
</evidence>
<feature type="transmembrane region" description="Helical" evidence="1">
    <location>
        <begin position="100"/>
        <end position="119"/>
    </location>
</feature>
<reference evidence="3 6" key="2">
    <citation type="submission" date="2020-04" db="EMBL/GenBank/DDBJ databases">
        <title>MicrobeNet Type strains.</title>
        <authorList>
            <person name="Nicholson A.C."/>
        </authorList>
    </citation>
    <scope>NUCLEOTIDE SEQUENCE [LARGE SCALE GENOMIC DNA]</scope>
    <source>
        <strain evidence="3 6">CCUG 33494</strain>
    </source>
</reference>
<protein>
    <submittedName>
        <fullName evidence="4">Uncharacterized SAM-binding protein YcdF, DUF218 family</fullName>
    </submittedName>
    <submittedName>
        <fullName evidence="3">YdcF family protein</fullName>
    </submittedName>
</protein>
<dbReference type="InterPro" id="IPR051599">
    <property type="entry name" value="Cell_Envelope_Assoc"/>
</dbReference>
<dbReference type="GO" id="GO:0005886">
    <property type="term" value="C:plasma membrane"/>
    <property type="evidence" value="ECO:0007669"/>
    <property type="project" value="TreeGrafter"/>
</dbReference>
<dbReference type="Pfam" id="PF02698">
    <property type="entry name" value="DUF218"/>
    <property type="match status" value="1"/>
</dbReference>
<dbReference type="PANTHER" id="PTHR30336">
    <property type="entry name" value="INNER MEMBRANE PROTEIN, PROBABLE PERMEASE"/>
    <property type="match status" value="1"/>
</dbReference>
<sequence>MNIYVISLIVIFIIMLILHWQKKVFWSLIFADVFLFMTLIASLTFINQLNVENNFLSIAILFVFYILIPLLIIMGCIFLVRNTRIMYLKEGRSLVAKLSAAFGLNIFVIFGVLLFMLQIDLFSKNIYWAIIVESFLLIDVFFVSLFICYLIYSVINQMVPYKKNIDYIIVLGAGIRSEEVTPLLKSRLDKGLMYLKDNPKAKFVVSGGQGPDEPVSEAFAMAKYLRSQNIPDSQIIIEDKSTTTYENMKYSKIKIDNDWSDKTRKPNVLFTTNNYHVLRSTTYADMAKLKAHGAGAPTSYYFLPSALLREYAAILVQNKIKILLIMLLIISFVIIASWPF</sequence>
<dbReference type="InterPro" id="IPR014729">
    <property type="entry name" value="Rossmann-like_a/b/a_fold"/>
</dbReference>
<accession>A0A4Y4G2M6</accession>
<dbReference type="Gene3D" id="3.40.50.620">
    <property type="entry name" value="HUPs"/>
    <property type="match status" value="1"/>
</dbReference>
<comment type="caution">
    <text evidence="3">The sequence shown here is derived from an EMBL/GenBank/DDBJ whole genome shotgun (WGS) entry which is preliminary data.</text>
</comment>
<dbReference type="AlphaFoldDB" id="A0A4Y4G2M6"/>
<dbReference type="EMBL" id="FMAW01000015">
    <property type="protein sequence ID" value="SCC09627.1"/>
    <property type="molecule type" value="Genomic_DNA"/>
</dbReference>
<gene>
    <name evidence="4" type="ORF">GA0061075_11565</name>
    <name evidence="3" type="ORF">HF960_07615</name>
</gene>
<dbReference type="GO" id="GO:0000270">
    <property type="term" value="P:peptidoglycan metabolic process"/>
    <property type="evidence" value="ECO:0007669"/>
    <property type="project" value="TreeGrafter"/>
</dbReference>
<evidence type="ECO:0000256" key="1">
    <source>
        <dbReference type="SAM" id="Phobius"/>
    </source>
</evidence>
<keyword evidence="1" id="KW-0812">Transmembrane</keyword>
<keyword evidence="1" id="KW-0472">Membrane</keyword>
<proteinExistence type="predicted"/>
<feature type="transmembrane region" description="Helical" evidence="1">
    <location>
        <begin position="55"/>
        <end position="80"/>
    </location>
</feature>
<evidence type="ECO:0000313" key="4">
    <source>
        <dbReference type="EMBL" id="SCC09627.1"/>
    </source>
</evidence>
<feature type="transmembrane region" description="Helical" evidence="1">
    <location>
        <begin position="322"/>
        <end position="339"/>
    </location>
</feature>
<dbReference type="GO" id="GO:0043164">
    <property type="term" value="P:Gram-negative-bacterium-type cell wall biogenesis"/>
    <property type="evidence" value="ECO:0007669"/>
    <property type="project" value="TreeGrafter"/>
</dbReference>
<reference evidence="4 5" key="1">
    <citation type="submission" date="2016-08" db="EMBL/GenBank/DDBJ databases">
        <authorList>
            <person name="Varghese N."/>
            <person name="Submissions Spin"/>
        </authorList>
    </citation>
    <scope>NUCLEOTIDE SEQUENCE [LARGE SCALE GENOMIC DNA]</scope>
    <source>
        <strain evidence="4 5">R-53116</strain>
    </source>
</reference>